<dbReference type="CDD" id="cd01949">
    <property type="entry name" value="GGDEF"/>
    <property type="match status" value="1"/>
</dbReference>
<dbReference type="InterPro" id="IPR000160">
    <property type="entry name" value="GGDEF_dom"/>
</dbReference>
<dbReference type="SMART" id="SM00267">
    <property type="entry name" value="GGDEF"/>
    <property type="match status" value="1"/>
</dbReference>
<keyword evidence="3" id="KW-0812">Transmembrane</keyword>
<organism evidence="5 6">
    <name type="scientific">Entomospira entomophila</name>
    <dbReference type="NCBI Taxonomy" id="2719988"/>
    <lineage>
        <taxon>Bacteria</taxon>
        <taxon>Pseudomonadati</taxon>
        <taxon>Spirochaetota</taxon>
        <taxon>Spirochaetia</taxon>
        <taxon>Spirochaetales</taxon>
        <taxon>Spirochaetaceae</taxon>
        <taxon>Entomospira</taxon>
    </lineage>
</organism>
<dbReference type="Pfam" id="PF13487">
    <property type="entry name" value="HD_5"/>
    <property type="match status" value="1"/>
</dbReference>
<dbReference type="GO" id="GO:0005886">
    <property type="term" value="C:plasma membrane"/>
    <property type="evidence" value="ECO:0007669"/>
    <property type="project" value="TreeGrafter"/>
</dbReference>
<evidence type="ECO:0000313" key="6">
    <source>
        <dbReference type="Proteomes" id="UP000711995"/>
    </source>
</evidence>
<dbReference type="PANTHER" id="PTHR45138">
    <property type="entry name" value="REGULATORY COMPONENTS OF SENSORY TRANSDUCTION SYSTEM"/>
    <property type="match status" value="1"/>
</dbReference>
<evidence type="ECO:0000256" key="3">
    <source>
        <dbReference type="SAM" id="Phobius"/>
    </source>
</evidence>
<dbReference type="SUPFAM" id="SSF109604">
    <property type="entry name" value="HD-domain/PDEase-like"/>
    <property type="match status" value="1"/>
</dbReference>
<accession>A0A968KRD6</accession>
<evidence type="ECO:0000259" key="4">
    <source>
        <dbReference type="PROSITE" id="PS50887"/>
    </source>
</evidence>
<dbReference type="Pfam" id="PF00990">
    <property type="entry name" value="GGDEF"/>
    <property type="match status" value="1"/>
</dbReference>
<evidence type="ECO:0000256" key="2">
    <source>
        <dbReference type="ARBA" id="ARBA00034247"/>
    </source>
</evidence>
<reference evidence="5 6" key="1">
    <citation type="submission" date="2020-03" db="EMBL/GenBank/DDBJ databases">
        <title>Spirochaetal bacteria isolated from arthropods constitute a novel genus Entomospira genus novum within the order Spirochaetales.</title>
        <authorList>
            <person name="Grana-Miraglia L."/>
            <person name="Sikutova S."/>
            <person name="Fingerle V."/>
            <person name="Sing A."/>
            <person name="Castillo-Ramirez S."/>
            <person name="Margos G."/>
            <person name="Rudolf I."/>
        </authorList>
    </citation>
    <scope>NUCLEOTIDE SEQUENCE [LARGE SCALE GENOMIC DNA]</scope>
    <source>
        <strain evidence="5 6">BR193</strain>
    </source>
</reference>
<evidence type="ECO:0000256" key="1">
    <source>
        <dbReference type="ARBA" id="ARBA00012528"/>
    </source>
</evidence>
<proteinExistence type="predicted"/>
<dbReference type="PANTHER" id="PTHR45138:SF9">
    <property type="entry name" value="DIGUANYLATE CYCLASE DGCM-RELATED"/>
    <property type="match status" value="1"/>
</dbReference>
<dbReference type="InterPro" id="IPR050469">
    <property type="entry name" value="Diguanylate_Cyclase"/>
</dbReference>
<keyword evidence="6" id="KW-1185">Reference proteome</keyword>
<dbReference type="Gene3D" id="3.30.70.270">
    <property type="match status" value="1"/>
</dbReference>
<keyword evidence="3" id="KW-0472">Membrane</keyword>
<gene>
    <name evidence="5" type="ORF">HCT14_03945</name>
</gene>
<dbReference type="Gene3D" id="1.10.3210.10">
    <property type="entry name" value="Hypothetical protein af1432"/>
    <property type="match status" value="1"/>
</dbReference>
<dbReference type="PROSITE" id="PS50887">
    <property type="entry name" value="GGDEF"/>
    <property type="match status" value="1"/>
</dbReference>
<dbReference type="NCBIfam" id="TIGR00254">
    <property type="entry name" value="GGDEF"/>
    <property type="match status" value="1"/>
</dbReference>
<dbReference type="GO" id="GO:1902201">
    <property type="term" value="P:negative regulation of bacterial-type flagellum-dependent cell motility"/>
    <property type="evidence" value="ECO:0007669"/>
    <property type="project" value="TreeGrafter"/>
</dbReference>
<dbReference type="InterPro" id="IPR043128">
    <property type="entry name" value="Rev_trsase/Diguanyl_cyclase"/>
</dbReference>
<name>A0A968KRD6_9SPIO</name>
<feature type="domain" description="GGDEF" evidence="4">
    <location>
        <begin position="414"/>
        <end position="547"/>
    </location>
</feature>
<dbReference type="EMBL" id="JAATLJ010000001">
    <property type="protein sequence ID" value="NIZ40664.1"/>
    <property type="molecule type" value="Genomic_DNA"/>
</dbReference>
<evidence type="ECO:0000313" key="5">
    <source>
        <dbReference type="EMBL" id="NIZ40664.1"/>
    </source>
</evidence>
<dbReference type="GO" id="GO:0052621">
    <property type="term" value="F:diguanylate cyclase activity"/>
    <property type="evidence" value="ECO:0007669"/>
    <property type="project" value="UniProtKB-EC"/>
</dbReference>
<feature type="transmembrane region" description="Helical" evidence="3">
    <location>
        <begin position="25"/>
        <end position="44"/>
    </location>
</feature>
<dbReference type="Proteomes" id="UP000711995">
    <property type="component" value="Unassembled WGS sequence"/>
</dbReference>
<dbReference type="InterPro" id="IPR029787">
    <property type="entry name" value="Nucleotide_cyclase"/>
</dbReference>
<comment type="caution">
    <text evidence="5">The sequence shown here is derived from an EMBL/GenBank/DDBJ whole genome shotgun (WGS) entry which is preliminary data.</text>
</comment>
<dbReference type="AlphaFoldDB" id="A0A968KRD6"/>
<keyword evidence="3" id="KW-1133">Transmembrane helix</keyword>
<dbReference type="RefSeq" id="WP_167700251.1">
    <property type="nucleotide sequence ID" value="NZ_CP118174.1"/>
</dbReference>
<dbReference type="GO" id="GO:0043709">
    <property type="term" value="P:cell adhesion involved in single-species biofilm formation"/>
    <property type="evidence" value="ECO:0007669"/>
    <property type="project" value="TreeGrafter"/>
</dbReference>
<dbReference type="EC" id="2.7.7.65" evidence="1"/>
<comment type="catalytic activity">
    <reaction evidence="2">
        <text>2 GTP = 3',3'-c-di-GMP + 2 diphosphate</text>
        <dbReference type="Rhea" id="RHEA:24898"/>
        <dbReference type="ChEBI" id="CHEBI:33019"/>
        <dbReference type="ChEBI" id="CHEBI:37565"/>
        <dbReference type="ChEBI" id="CHEBI:58805"/>
        <dbReference type="EC" id="2.7.7.65"/>
    </reaction>
</comment>
<dbReference type="SUPFAM" id="SSF55073">
    <property type="entry name" value="Nucleotide cyclase"/>
    <property type="match status" value="1"/>
</dbReference>
<protein>
    <recommendedName>
        <fullName evidence="1">diguanylate cyclase</fullName>
        <ecNumber evidence="1">2.7.7.65</ecNumber>
    </recommendedName>
</protein>
<sequence>MRTISNLFKTKADISSTSLASLSKVLFTSFFILFIFLISILTALKTTYYLKNYEKLVTNTIGHGIETLTSWLAQQRQMIFNLAQSKAIIDYLSDPSNIENAHDAYTRLTNLKSFSPAFTNALVIINTQHLKDSSHLATNPDAEIFKLLGQFSLLLDTANPKMGQSSLTPGANLDTLPYMQYIKANDRDFFVGRLERTPSRTTFPLIQLVRNAQDELLGAVVFNVDLKTFKLNLSPIRVGATGVTVISDEGGLFLNPELENTEVFWGAEQEKAIVRAWLYENITDLNLSEIEGKLQHVWIGGEQHILYTRKLAKFNTIDSPIYLIFTQSFHEALKPAMIDFLTSDASLMLIFAVIGAVIIRVIYEQYNRSFEMEKLYNQKNYNELIQLSLVDGLTGLFNRTFFRKNRDEMELHEGDLGIIVIDIDGLKIINDTFGHEQGDRLIRMCAQIIKGSLPKMKIARIGGDEFMTFVPGANTQYMQVLVNRLEDNIHLINHRGHDLPLPISFSIGWASLKGPYVTNDLFREADALLYNHKSEHSSQLRMRILKHFSRMLTKADPITTNHYLEILRISTAIAKEINHEEVVDLHNLRLLVRFHNIGLISYDKSAQSQNSHIQTGYRIALYLPKLTPSAGLILTHEEMYCGNGPLGFKAKEIPIECRILTIASLFIARYHGSCYQNTDLTLKSIERDSGRLFDPNLVIILRRIVESKYQS</sequence>